<dbReference type="AlphaFoldDB" id="A0A3M5F696"/>
<protein>
    <submittedName>
        <fullName evidence="1">Uncharacterized protein</fullName>
    </submittedName>
</protein>
<dbReference type="Proteomes" id="UP000268887">
    <property type="component" value="Unassembled WGS sequence"/>
</dbReference>
<comment type="caution">
    <text evidence="1">The sequence shown here is derived from an EMBL/GenBank/DDBJ whole genome shotgun (WGS) entry which is preliminary data.</text>
</comment>
<accession>A0A3M5F696</accession>
<proteinExistence type="predicted"/>
<evidence type="ECO:0000313" key="1">
    <source>
        <dbReference type="EMBL" id="RMS71006.1"/>
    </source>
</evidence>
<sequence>MAIKVRRIRNLAFLGVFLYHPPCRFIKMYFLRFRNITNQGVEGVTCDGSLIGDDF</sequence>
<evidence type="ECO:0000313" key="2">
    <source>
        <dbReference type="Proteomes" id="UP000268887"/>
    </source>
</evidence>
<dbReference type="EMBL" id="RBSV01000468">
    <property type="protein sequence ID" value="RMS71006.1"/>
    <property type="molecule type" value="Genomic_DNA"/>
</dbReference>
<gene>
    <name evidence="1" type="ORF">ALP60_200030</name>
</gene>
<name>A0A3M5F696_PSESS</name>
<organism evidence="1 2">
    <name type="scientific">Pseudomonas savastanoi</name>
    <name type="common">Pseudomonas syringae pv. savastanoi</name>
    <dbReference type="NCBI Taxonomy" id="29438"/>
    <lineage>
        <taxon>Bacteria</taxon>
        <taxon>Pseudomonadati</taxon>
        <taxon>Pseudomonadota</taxon>
        <taxon>Gammaproteobacteria</taxon>
        <taxon>Pseudomonadales</taxon>
        <taxon>Pseudomonadaceae</taxon>
        <taxon>Pseudomonas</taxon>
    </lineage>
</organism>
<reference evidence="1 2" key="1">
    <citation type="submission" date="2018-08" db="EMBL/GenBank/DDBJ databases">
        <title>Recombination of ecologically and evolutionarily significant loci maintains genetic cohesion in the Pseudomonas syringae species complex.</title>
        <authorList>
            <person name="Dillon M."/>
            <person name="Thakur S."/>
            <person name="Almeida R.N.D."/>
            <person name="Weir B.S."/>
            <person name="Guttman D.S."/>
        </authorList>
    </citation>
    <scope>NUCLEOTIDE SEQUENCE [LARGE SCALE GENOMIC DNA]</scope>
    <source>
        <strain evidence="1 2">ICMP 13927</strain>
    </source>
</reference>